<accession>A0ACC2BCK3</accession>
<reference evidence="2" key="1">
    <citation type="journal article" date="2024" name="Proc. Natl. Acad. Sci. U.S.A.">
        <title>Extraordinary preservation of gene collinearity over three hundred million years revealed in homosporous lycophytes.</title>
        <authorList>
            <person name="Li C."/>
            <person name="Wickell D."/>
            <person name="Kuo L.Y."/>
            <person name="Chen X."/>
            <person name="Nie B."/>
            <person name="Liao X."/>
            <person name="Peng D."/>
            <person name="Ji J."/>
            <person name="Jenkins J."/>
            <person name="Williams M."/>
            <person name="Shu S."/>
            <person name="Plott C."/>
            <person name="Barry K."/>
            <person name="Rajasekar S."/>
            <person name="Grimwood J."/>
            <person name="Han X."/>
            <person name="Sun S."/>
            <person name="Hou Z."/>
            <person name="He W."/>
            <person name="Dai G."/>
            <person name="Sun C."/>
            <person name="Schmutz J."/>
            <person name="Leebens-Mack J.H."/>
            <person name="Li F.W."/>
            <person name="Wang L."/>
        </authorList>
    </citation>
    <scope>NUCLEOTIDE SEQUENCE [LARGE SCALE GENOMIC DNA]</scope>
    <source>
        <strain evidence="2">cv. PW_Plant_1</strain>
    </source>
</reference>
<protein>
    <submittedName>
        <fullName evidence="1">Uncharacterized protein</fullName>
    </submittedName>
</protein>
<name>A0ACC2BCK3_DIPCM</name>
<evidence type="ECO:0000313" key="1">
    <source>
        <dbReference type="EMBL" id="KAJ7527502.1"/>
    </source>
</evidence>
<gene>
    <name evidence="1" type="ORF">O6H91_16G058300</name>
</gene>
<keyword evidence="2" id="KW-1185">Reference proteome</keyword>
<comment type="caution">
    <text evidence="1">The sequence shown here is derived from an EMBL/GenBank/DDBJ whole genome shotgun (WGS) entry which is preliminary data.</text>
</comment>
<dbReference type="EMBL" id="CM055107">
    <property type="protein sequence ID" value="KAJ7527502.1"/>
    <property type="molecule type" value="Genomic_DNA"/>
</dbReference>
<proteinExistence type="predicted"/>
<evidence type="ECO:0000313" key="2">
    <source>
        <dbReference type="Proteomes" id="UP001162992"/>
    </source>
</evidence>
<dbReference type="Proteomes" id="UP001162992">
    <property type="component" value="Chromosome 16"/>
</dbReference>
<organism evidence="1 2">
    <name type="scientific">Diphasiastrum complanatum</name>
    <name type="common">Issler's clubmoss</name>
    <name type="synonym">Lycopodium complanatum</name>
    <dbReference type="NCBI Taxonomy" id="34168"/>
    <lineage>
        <taxon>Eukaryota</taxon>
        <taxon>Viridiplantae</taxon>
        <taxon>Streptophyta</taxon>
        <taxon>Embryophyta</taxon>
        <taxon>Tracheophyta</taxon>
        <taxon>Lycopodiopsida</taxon>
        <taxon>Lycopodiales</taxon>
        <taxon>Lycopodiaceae</taxon>
        <taxon>Lycopodioideae</taxon>
        <taxon>Diphasiastrum</taxon>
    </lineage>
</organism>
<sequence length="253" mass="28711">MRVMGLEGSDVNEQKAFAEFLLRVGDGKEEIVIRHVLESICLPENMSLAIESLDDLIAFTFPDIIGNHRSFDFWKSYAILTVLNDDVDVVNARPNGLPAHVFDLKVGMIVMLLRSLAYQKGLCNRTQLIICRLGRQIIEAEFVSGKNVDDRVLIPRVPLVPTNSRMPFDSERLQFPIRTAFAMTINKAQGQTMEVVGLYLPRPVFSHGQLYVALSRVRKASCIRVLVEEKDIEDCNERRLSRYTPNVVYSEVL</sequence>